<feature type="chain" id="PRO_5043418215" evidence="3">
    <location>
        <begin position="26"/>
        <end position="772"/>
    </location>
</feature>
<reference evidence="4 5" key="1">
    <citation type="submission" date="2023-10" db="EMBL/GenBank/DDBJ databases">
        <title>Comparative genomics analysis reveals potential genetic determinants of host preference in Cryptosporidium xiaoi.</title>
        <authorList>
            <person name="Xiao L."/>
            <person name="Li J."/>
        </authorList>
    </citation>
    <scope>NUCLEOTIDE SEQUENCE [LARGE SCALE GENOMIC DNA]</scope>
    <source>
        <strain evidence="4 5">52996</strain>
    </source>
</reference>
<dbReference type="PROSITE" id="PS01187">
    <property type="entry name" value="EGF_CA"/>
    <property type="match status" value="1"/>
</dbReference>
<evidence type="ECO:0000256" key="2">
    <source>
        <dbReference type="SAM" id="MobiDB-lite"/>
    </source>
</evidence>
<keyword evidence="3" id="KW-0732">Signal</keyword>
<dbReference type="InterPro" id="IPR018097">
    <property type="entry name" value="EGF_Ca-bd_CS"/>
</dbReference>
<dbReference type="AlphaFoldDB" id="A0AAV9XWB9"/>
<keyword evidence="5" id="KW-1185">Reference proteome</keyword>
<comment type="caution">
    <text evidence="4">The sequence shown here is derived from an EMBL/GenBank/DDBJ whole genome shotgun (WGS) entry which is preliminary data.</text>
</comment>
<gene>
    <name evidence="4" type="ORF">RS030_243616</name>
</gene>
<feature type="compositionally biased region" description="Basic residues" evidence="2">
    <location>
        <begin position="68"/>
        <end position="86"/>
    </location>
</feature>
<feature type="signal peptide" evidence="3">
    <location>
        <begin position="1"/>
        <end position="25"/>
    </location>
</feature>
<dbReference type="Proteomes" id="UP001311799">
    <property type="component" value="Unassembled WGS sequence"/>
</dbReference>
<keyword evidence="1" id="KW-1015">Disulfide bond</keyword>
<proteinExistence type="predicted"/>
<accession>A0AAV9XWB9</accession>
<dbReference type="EMBL" id="JAWDEY010000016">
    <property type="protein sequence ID" value="KAK6589001.1"/>
    <property type="molecule type" value="Genomic_DNA"/>
</dbReference>
<name>A0AAV9XWB9_9CRYT</name>
<dbReference type="CDD" id="cd00054">
    <property type="entry name" value="EGF_CA"/>
    <property type="match status" value="1"/>
</dbReference>
<sequence length="772" mass="86153">MFGAIKFNYLLAIGLILFNLTHSNANESELSNEAWVKPNKIQNNVYDSTSDEGMSTLNRKIVETQSIHKHKNKQHHHRHHHHHKNQKQNENKQIQHQNKIHNYVYNVIHRNQTNNNSYTKTHTPDYSDSTDNEIYYVFDNNLNSEAGNNHYFHYDTQNNNVYQMRWEKSKHHHLFNYTSTTTTTTITTINPSDSIIYTSTTTNITVTTTIVPANDTNNNTSTVIPANITTTTTAATTIPTNGTTTTTRYTTTTTVVPTNSTTTTTTTRYTTTTTVVPVNSTTTTTTTRYTTTTTVVPTNSTTTTVVPTNSTTATVVPINSTTTTTTTRYTTTTTVVPTNSTTTTVVPVNSTTTTTTTRYTTTTTVVPINSTTTTTTTTVIPINSTTTTITPTNSDTTTTTTVIPTIDTTTTSTTPIPNNGTTTTTNSIIIENTTTTTKSVIIITSSTTTTKSTTTTTINTTTSTSVTITDNNVDGHKYEVSLVMDLSKVPNLDQMKEINMSANIIYRKLLNSGLTAELVSIPLNNTDYTHEKTNFLSTIQKYENNMTVDRLLSSVVENRRIIEYEYGGDLENTNTGVNQRGERGLNSYKTTVKRKKIVYITAGYNGCTTEKNCPGILKLKENADIYMISLSKNSIMYNEIEYISTKPTNLYSVLMDKKELKDEASHLSKWIRGEYRFNNQKYLLPKKLDKNFKNQICSKCSENANCYVHSAFEHTRDLSKFECVCSSGWMGDGIDCFDINECIALNNPCGNHHCCINTPGGFECKYTKNNKC</sequence>
<organism evidence="4 5">
    <name type="scientific">Cryptosporidium xiaoi</name>
    <dbReference type="NCBI Taxonomy" id="659607"/>
    <lineage>
        <taxon>Eukaryota</taxon>
        <taxon>Sar</taxon>
        <taxon>Alveolata</taxon>
        <taxon>Apicomplexa</taxon>
        <taxon>Conoidasida</taxon>
        <taxon>Coccidia</taxon>
        <taxon>Eucoccidiorida</taxon>
        <taxon>Eimeriorina</taxon>
        <taxon>Cryptosporidiidae</taxon>
        <taxon>Cryptosporidium</taxon>
    </lineage>
</organism>
<evidence type="ECO:0000256" key="3">
    <source>
        <dbReference type="SAM" id="SignalP"/>
    </source>
</evidence>
<dbReference type="GO" id="GO:0005509">
    <property type="term" value="F:calcium ion binding"/>
    <property type="evidence" value="ECO:0007669"/>
    <property type="project" value="InterPro"/>
</dbReference>
<evidence type="ECO:0000313" key="5">
    <source>
        <dbReference type="Proteomes" id="UP001311799"/>
    </source>
</evidence>
<dbReference type="Gene3D" id="2.10.25.10">
    <property type="entry name" value="Laminin"/>
    <property type="match status" value="2"/>
</dbReference>
<evidence type="ECO:0000256" key="1">
    <source>
        <dbReference type="ARBA" id="ARBA00023157"/>
    </source>
</evidence>
<feature type="region of interest" description="Disordered" evidence="2">
    <location>
        <begin position="68"/>
        <end position="94"/>
    </location>
</feature>
<protein>
    <submittedName>
        <fullName evidence="4">Latent transforming growth factor beta binding like</fullName>
    </submittedName>
</protein>
<evidence type="ECO:0000313" key="4">
    <source>
        <dbReference type="EMBL" id="KAK6589001.1"/>
    </source>
</evidence>